<name>W0FQP5_9BACT</name>
<sequence length="219" mass="24752">MQKDYWYGLKSMKKDSTYYKLNLSSDSIVTVYWRNVNEWAGVTFYSRASGSAGICEASIHERNGSAAVALAKGTYYIRMGYDGEKGSSTPQVRVIVKKPVNKANYSKSKAISLSANTKVKIAQTANNSYDRWYRIKLTKKKVVTLKAPQHYTSSILLYNSKSEKIACKRGEYKIISKNALSAGTYYIRVKTPSEFEEDDVFYSLGEDPKLGYLIILSWS</sequence>
<evidence type="ECO:0000313" key="1">
    <source>
        <dbReference type="EMBL" id="AHF27203.1"/>
    </source>
</evidence>
<dbReference type="Gene3D" id="2.60.120.380">
    <property type="match status" value="2"/>
</dbReference>
<organism evidence="1">
    <name type="scientific">uncultured bacterium Contig1795</name>
    <dbReference type="NCBI Taxonomy" id="1393518"/>
    <lineage>
        <taxon>Bacteria</taxon>
        <taxon>environmental samples</taxon>
    </lineage>
</organism>
<accession>W0FQP5</accession>
<proteinExistence type="predicted"/>
<protein>
    <submittedName>
        <fullName evidence="1">Uncharacterized protein</fullName>
    </submittedName>
</protein>
<reference evidence="1" key="1">
    <citation type="journal article" date="2013" name="PLoS ONE">
        <title>Metagenomic insights into the carbohydrate-active enzymes carried by the microorganisms adhering to solid digesta in the rumen of cows.</title>
        <authorList>
            <person name="Wang L."/>
            <person name="Hatem A."/>
            <person name="Catalyurek U.V."/>
            <person name="Morrison M."/>
            <person name="Yu Z."/>
        </authorList>
    </citation>
    <scope>NUCLEOTIDE SEQUENCE</scope>
</reference>
<dbReference type="AlphaFoldDB" id="W0FQP5"/>
<dbReference type="EMBL" id="KC247080">
    <property type="protein sequence ID" value="AHF27203.1"/>
    <property type="molecule type" value="Genomic_DNA"/>
</dbReference>